<dbReference type="SFLD" id="SFLDS00029">
    <property type="entry name" value="Radical_SAM"/>
    <property type="match status" value="1"/>
</dbReference>
<dbReference type="GO" id="GO:0046872">
    <property type="term" value="F:metal ion binding"/>
    <property type="evidence" value="ECO:0007669"/>
    <property type="project" value="UniProtKB-KW"/>
</dbReference>
<gene>
    <name evidence="8" type="ORF">EPJ84_04850</name>
</gene>
<keyword evidence="8" id="KW-0808">Transferase</keyword>
<dbReference type="SUPFAM" id="SSF53756">
    <property type="entry name" value="UDP-Glycosyltransferase/glycogen phosphorylase"/>
    <property type="match status" value="1"/>
</dbReference>
<evidence type="ECO:0000256" key="1">
    <source>
        <dbReference type="ARBA" id="ARBA00001966"/>
    </source>
</evidence>
<keyword evidence="3" id="KW-0949">S-adenosyl-L-methionine</keyword>
<dbReference type="Pfam" id="PF04055">
    <property type="entry name" value="Radical_SAM"/>
    <property type="match status" value="1"/>
</dbReference>
<dbReference type="GO" id="GO:0016757">
    <property type="term" value="F:glycosyltransferase activity"/>
    <property type="evidence" value="ECO:0007669"/>
    <property type="project" value="InterPro"/>
</dbReference>
<dbReference type="InterPro" id="IPR028098">
    <property type="entry name" value="Glyco_trans_4-like_N"/>
</dbReference>
<dbReference type="InterPro" id="IPR050194">
    <property type="entry name" value="Glycosyltransferase_grp1"/>
</dbReference>
<accession>A0A5C8FNQ7</accession>
<evidence type="ECO:0000256" key="2">
    <source>
        <dbReference type="ARBA" id="ARBA00022485"/>
    </source>
</evidence>
<dbReference type="EMBL" id="SAYE01000009">
    <property type="protein sequence ID" value="TXJ51200.1"/>
    <property type="molecule type" value="Genomic_DNA"/>
</dbReference>
<evidence type="ECO:0000256" key="4">
    <source>
        <dbReference type="ARBA" id="ARBA00022723"/>
    </source>
</evidence>
<keyword evidence="6" id="KW-0411">Iron-sulfur</keyword>
<dbReference type="GO" id="GO:0051536">
    <property type="term" value="F:iron-sulfur cluster binding"/>
    <property type="evidence" value="ECO:0007669"/>
    <property type="project" value="UniProtKB-KW"/>
</dbReference>
<dbReference type="PANTHER" id="PTHR45947:SF3">
    <property type="entry name" value="SULFOQUINOVOSYL TRANSFERASE SQD2"/>
    <property type="match status" value="1"/>
</dbReference>
<protein>
    <submittedName>
        <fullName evidence="8">Glycosyltransferase</fullName>
    </submittedName>
</protein>
<keyword evidence="2" id="KW-0004">4Fe-4S</keyword>
<comment type="caution">
    <text evidence="8">The sequence shown here is derived from an EMBL/GenBank/DDBJ whole genome shotgun (WGS) entry which is preliminary data.</text>
</comment>
<dbReference type="AlphaFoldDB" id="A0A5C8FNQ7"/>
<keyword evidence="5" id="KW-0408">Iron</keyword>
<dbReference type="InterPro" id="IPR023885">
    <property type="entry name" value="4Fe4S-binding_SPASM_dom"/>
</dbReference>
<dbReference type="PANTHER" id="PTHR45947">
    <property type="entry name" value="SULFOQUINOVOSYL TRANSFERASE SQD2"/>
    <property type="match status" value="1"/>
</dbReference>
<dbReference type="Pfam" id="PF13439">
    <property type="entry name" value="Glyco_transf_4"/>
    <property type="match status" value="1"/>
</dbReference>
<dbReference type="Gene3D" id="3.20.20.70">
    <property type="entry name" value="Aldolase class I"/>
    <property type="match status" value="1"/>
</dbReference>
<dbReference type="RefSeq" id="WP_147717838.1">
    <property type="nucleotide sequence ID" value="NZ_SAYE01000009.1"/>
</dbReference>
<evidence type="ECO:0000256" key="6">
    <source>
        <dbReference type="ARBA" id="ARBA00023014"/>
    </source>
</evidence>
<proteinExistence type="predicted"/>
<evidence type="ECO:0000313" key="8">
    <source>
        <dbReference type="EMBL" id="TXJ51200.1"/>
    </source>
</evidence>
<sequence>MKNILKILKVIHGFPPDFMAGSEVYSHTLTMQLSRNGHKVFVFTRIENEFLEPYQFFDEIIEFKEQNINPIHIRRVNKPKDYVYRDKFIDKNIEKLFKEYLIEINPDIVHFGHLSHLSINLIPIAKSLGKRIVFTLHDFWLFCVKGQLINEDNKICINLNIENCKKCSPYNPKIQEINKMFKALEYVRENIDIFISPSHTIRNFFIKHGISESKIIYQKYGFYTKAINYKRRIFTKNDNIKFGFMGRITPTKGINVLLKAFKNLPNESLYIYGNISKMQSRFLKLPNVKFMGGYDNVNIDKILSSIDVLIVPSIWLENSPLVIQEAFLKGVIVIASDIGGMKELIGKNDGFLFKVGDSNDLVRVINKIKKDRRILNAIKDNRHKVVSIYTDAKKILEIYHNLINKDKNIDFLRYKLKRITIDTNPDTCNFRCKMCDTHSIYNKHFKKYRPDMSLYMLNKILSDANEMRVSEIIPTTMGEPMLYKYFDTIIDFCLQNDIKLNLTTNGSQLFNKKYNVKYIQNKLLPVLSDIKISFNSLDYAVNEEIMRNTNTKDILTKIEKLCNMRDKFFQRVSITLQMTFMKSNINSIKPLIEYAIKHKINRIKGHQLWITHKELESEAIYKDKSFIKLWNELIISLESYRNKINLENFNLLESNGTAKGKCPFLGKELWVNYKGDIAVCCAPDQERKKLGNFGNINKVSLSQVLYSKQYIYLLENYTKNEVCKKCLMRK</sequence>
<keyword evidence="4" id="KW-0479">Metal-binding</keyword>
<evidence type="ECO:0000313" key="9">
    <source>
        <dbReference type="Proteomes" id="UP000322307"/>
    </source>
</evidence>
<dbReference type="PROSITE" id="PS51918">
    <property type="entry name" value="RADICAL_SAM"/>
    <property type="match status" value="1"/>
</dbReference>
<evidence type="ECO:0000259" key="7">
    <source>
        <dbReference type="PROSITE" id="PS51918"/>
    </source>
</evidence>
<dbReference type="SUPFAM" id="SSF102114">
    <property type="entry name" value="Radical SAM enzymes"/>
    <property type="match status" value="1"/>
</dbReference>
<dbReference type="InterPro" id="IPR001296">
    <property type="entry name" value="Glyco_trans_1"/>
</dbReference>
<evidence type="ECO:0000256" key="5">
    <source>
        <dbReference type="ARBA" id="ARBA00023004"/>
    </source>
</evidence>
<dbReference type="Gene3D" id="3.40.50.2000">
    <property type="entry name" value="Glycogen Phosphorylase B"/>
    <property type="match status" value="2"/>
</dbReference>
<name>A0A5C8FNQ7_9SPIR</name>
<dbReference type="SFLD" id="SFLDG01387">
    <property type="entry name" value="BtrN-like_SPASM_domain_contain"/>
    <property type="match status" value="1"/>
</dbReference>
<dbReference type="Pfam" id="PF13186">
    <property type="entry name" value="SPASM"/>
    <property type="match status" value="1"/>
</dbReference>
<dbReference type="InterPro" id="IPR058240">
    <property type="entry name" value="rSAM_sf"/>
</dbReference>
<reference evidence="8 9" key="1">
    <citation type="journal article" date="1992" name="Lakartidningen">
        <title>[Penicillin V and not amoxicillin is the first choice preparation in acute otitis].</title>
        <authorList>
            <person name="Kamme C."/>
            <person name="Lundgren K."/>
            <person name="Prellner K."/>
        </authorList>
    </citation>
    <scope>NUCLEOTIDE SEQUENCE [LARGE SCALE GENOMIC DNA]</scope>
    <source>
        <strain evidence="8 9">PC3939II</strain>
    </source>
</reference>
<feature type="domain" description="Radical SAM core" evidence="7">
    <location>
        <begin position="413"/>
        <end position="641"/>
    </location>
</feature>
<organism evidence="8 9">
    <name type="scientific">Brachyspira aalborgi</name>
    <dbReference type="NCBI Taxonomy" id="29522"/>
    <lineage>
        <taxon>Bacteria</taxon>
        <taxon>Pseudomonadati</taxon>
        <taxon>Spirochaetota</taxon>
        <taxon>Spirochaetia</taxon>
        <taxon>Brachyspirales</taxon>
        <taxon>Brachyspiraceae</taxon>
        <taxon>Brachyspira</taxon>
    </lineage>
</organism>
<dbReference type="CDD" id="cd01335">
    <property type="entry name" value="Radical_SAM"/>
    <property type="match status" value="1"/>
</dbReference>
<dbReference type="CDD" id="cd03823">
    <property type="entry name" value="GT4_ExpE7-like"/>
    <property type="match status" value="1"/>
</dbReference>
<dbReference type="InterPro" id="IPR034391">
    <property type="entry name" value="AdoMet-like_SPASM_containing"/>
</dbReference>
<dbReference type="SFLD" id="SFLDG01067">
    <property type="entry name" value="SPASM/twitch_domain_containing"/>
    <property type="match status" value="1"/>
</dbReference>
<dbReference type="Proteomes" id="UP000322307">
    <property type="component" value="Unassembled WGS sequence"/>
</dbReference>
<comment type="cofactor">
    <cofactor evidence="1">
        <name>[4Fe-4S] cluster</name>
        <dbReference type="ChEBI" id="CHEBI:49883"/>
    </cofactor>
</comment>
<evidence type="ECO:0000256" key="3">
    <source>
        <dbReference type="ARBA" id="ARBA00022691"/>
    </source>
</evidence>
<dbReference type="Pfam" id="PF00534">
    <property type="entry name" value="Glycos_transf_1"/>
    <property type="match status" value="1"/>
</dbReference>
<dbReference type="CDD" id="cd21109">
    <property type="entry name" value="SPASM"/>
    <property type="match status" value="1"/>
</dbReference>
<dbReference type="InterPro" id="IPR013785">
    <property type="entry name" value="Aldolase_TIM"/>
</dbReference>
<dbReference type="InterPro" id="IPR007197">
    <property type="entry name" value="rSAM"/>
</dbReference>